<feature type="domain" description="Integrase catalytic" evidence="1">
    <location>
        <begin position="101"/>
        <end position="263"/>
    </location>
</feature>
<evidence type="ECO:0000313" key="2">
    <source>
        <dbReference type="EMBL" id="PIW96815.1"/>
    </source>
</evidence>
<dbReference type="AlphaFoldDB" id="A0A2M7INH1"/>
<dbReference type="Proteomes" id="UP000230837">
    <property type="component" value="Unassembled WGS sequence"/>
</dbReference>
<comment type="caution">
    <text evidence="2">The sequence shown here is derived from an EMBL/GenBank/DDBJ whole genome shotgun (WGS) entry which is preliminary data.</text>
</comment>
<dbReference type="InterPro" id="IPR001584">
    <property type="entry name" value="Integrase_cat-core"/>
</dbReference>
<evidence type="ECO:0000313" key="3">
    <source>
        <dbReference type="Proteomes" id="UP000230837"/>
    </source>
</evidence>
<dbReference type="InterPro" id="IPR012337">
    <property type="entry name" value="RNaseH-like_sf"/>
</dbReference>
<dbReference type="PANTHER" id="PTHR46889:SF7">
    <property type="entry name" value="TRANSPOSASE FOR INSERTION SEQUENCE ELEMENT IS904"/>
    <property type="match status" value="1"/>
</dbReference>
<reference evidence="3" key="1">
    <citation type="submission" date="2017-09" db="EMBL/GenBank/DDBJ databases">
        <title>Depth-based differentiation of microbial function through sediment-hosted aquifers and enrichment of novel symbionts in the deep terrestrial subsurface.</title>
        <authorList>
            <person name="Probst A.J."/>
            <person name="Ladd B."/>
            <person name="Jarett J.K."/>
            <person name="Geller-Mcgrath D.E."/>
            <person name="Sieber C.M.K."/>
            <person name="Emerson J.B."/>
            <person name="Anantharaman K."/>
            <person name="Thomas B.C."/>
            <person name="Malmstrom R."/>
            <person name="Stieglmeier M."/>
            <person name="Klingl A."/>
            <person name="Woyke T."/>
            <person name="Ryan C.M."/>
            <person name="Banfield J.F."/>
        </authorList>
    </citation>
    <scope>NUCLEOTIDE SEQUENCE [LARGE SCALE GENOMIC DNA]</scope>
</reference>
<name>A0A2M7INH1_9BACT</name>
<dbReference type="PROSITE" id="PS50994">
    <property type="entry name" value="INTEGRASE"/>
    <property type="match status" value="1"/>
</dbReference>
<dbReference type="Gene3D" id="3.30.420.10">
    <property type="entry name" value="Ribonuclease H-like superfamily/Ribonuclease H"/>
    <property type="match status" value="1"/>
</dbReference>
<dbReference type="GO" id="GO:0015074">
    <property type="term" value="P:DNA integration"/>
    <property type="evidence" value="ECO:0007669"/>
    <property type="project" value="InterPro"/>
</dbReference>
<gene>
    <name evidence="2" type="ORF">COZ82_02915</name>
</gene>
<dbReference type="NCBIfam" id="NF033516">
    <property type="entry name" value="transpos_IS3"/>
    <property type="match status" value="1"/>
</dbReference>
<proteinExistence type="predicted"/>
<dbReference type="GO" id="GO:0003676">
    <property type="term" value="F:nucleic acid binding"/>
    <property type="evidence" value="ECO:0007669"/>
    <property type="project" value="InterPro"/>
</dbReference>
<organism evidence="2 3">
    <name type="scientific">Candidatus Kaiserbacteria bacterium CG_4_8_14_3_um_filter_38_9</name>
    <dbReference type="NCBI Taxonomy" id="1974599"/>
    <lineage>
        <taxon>Bacteria</taxon>
        <taxon>Candidatus Kaiseribacteriota</taxon>
    </lineage>
</organism>
<dbReference type="Pfam" id="PF00665">
    <property type="entry name" value="rve"/>
    <property type="match status" value="1"/>
</dbReference>
<dbReference type="InterPro" id="IPR036397">
    <property type="entry name" value="RNaseH_sf"/>
</dbReference>
<dbReference type="SUPFAM" id="SSF53098">
    <property type="entry name" value="Ribonuclease H-like"/>
    <property type="match status" value="1"/>
</dbReference>
<dbReference type="InterPro" id="IPR048020">
    <property type="entry name" value="Transpos_IS3"/>
</dbReference>
<sequence>MVKAKKLSKLALAKEQGISRSSIYYKPKLDEKDWILKNQIEKTLKLNPSYGHKRLALILGANKKRVLRVMKKYGIKPYRRRGKKWRKTKDNNRIYPNLLQLINFPTKDNLVWASDFSVFSFHGKPIYLATLMDIFNRRIVGWSLLNNHSVQLTITALMNALDKYGRPTILHSDQGSEYKSKLYTDFARKVGIKLSMSTKSSPWENGYQESFYSQFKLDLGDVNRYNNLGELAVAIYQQIYYYNNLRIHSKLKMPPAIYARKQRLLTNYVPIRV</sequence>
<dbReference type="InterPro" id="IPR050900">
    <property type="entry name" value="Transposase_IS3/IS150/IS904"/>
</dbReference>
<dbReference type="Pfam" id="PF13333">
    <property type="entry name" value="rve_2"/>
    <property type="match status" value="1"/>
</dbReference>
<accession>A0A2M7INH1</accession>
<dbReference type="EMBL" id="PFHR01000152">
    <property type="protein sequence ID" value="PIW96815.1"/>
    <property type="molecule type" value="Genomic_DNA"/>
</dbReference>
<protein>
    <recommendedName>
        <fullName evidence="1">Integrase catalytic domain-containing protein</fullName>
    </recommendedName>
</protein>
<evidence type="ECO:0000259" key="1">
    <source>
        <dbReference type="PROSITE" id="PS50994"/>
    </source>
</evidence>
<dbReference type="PANTHER" id="PTHR46889">
    <property type="entry name" value="TRANSPOSASE INSF FOR INSERTION SEQUENCE IS3B-RELATED"/>
    <property type="match status" value="1"/>
</dbReference>